<name>A0A8K0FYC6_IGNLU</name>
<keyword evidence="5" id="KW-1185">Reference proteome</keyword>
<dbReference type="InterPro" id="IPR050333">
    <property type="entry name" value="SLRP"/>
</dbReference>
<dbReference type="Gene3D" id="3.80.10.10">
    <property type="entry name" value="Ribonuclease Inhibitor"/>
    <property type="match status" value="2"/>
</dbReference>
<dbReference type="SMART" id="SM00369">
    <property type="entry name" value="LRR_TYP"/>
    <property type="match status" value="7"/>
</dbReference>
<dbReference type="SUPFAM" id="SSF52058">
    <property type="entry name" value="L domain-like"/>
    <property type="match status" value="1"/>
</dbReference>
<dbReference type="PANTHER" id="PTHR45712">
    <property type="entry name" value="AGAP008170-PA"/>
    <property type="match status" value="1"/>
</dbReference>
<comment type="caution">
    <text evidence="4">The sequence shown here is derived from an EMBL/GenBank/DDBJ whole genome shotgun (WGS) entry which is preliminary data.</text>
</comment>
<organism evidence="4 5">
    <name type="scientific">Ignelater luminosus</name>
    <name type="common">Cucubano</name>
    <name type="synonym">Pyrophorus luminosus</name>
    <dbReference type="NCBI Taxonomy" id="2038154"/>
    <lineage>
        <taxon>Eukaryota</taxon>
        <taxon>Metazoa</taxon>
        <taxon>Ecdysozoa</taxon>
        <taxon>Arthropoda</taxon>
        <taxon>Hexapoda</taxon>
        <taxon>Insecta</taxon>
        <taxon>Pterygota</taxon>
        <taxon>Neoptera</taxon>
        <taxon>Endopterygota</taxon>
        <taxon>Coleoptera</taxon>
        <taxon>Polyphaga</taxon>
        <taxon>Elateriformia</taxon>
        <taxon>Elateroidea</taxon>
        <taxon>Elateridae</taxon>
        <taxon>Agrypninae</taxon>
        <taxon>Pyrophorini</taxon>
        <taxon>Ignelater</taxon>
    </lineage>
</organism>
<dbReference type="Pfam" id="PF13855">
    <property type="entry name" value="LRR_8"/>
    <property type="match status" value="2"/>
</dbReference>
<accession>A0A8K0FYC6</accession>
<keyword evidence="1" id="KW-0433">Leucine-rich repeat</keyword>
<dbReference type="Proteomes" id="UP000801492">
    <property type="component" value="Unassembled WGS sequence"/>
</dbReference>
<evidence type="ECO:0000313" key="5">
    <source>
        <dbReference type="Proteomes" id="UP000801492"/>
    </source>
</evidence>
<dbReference type="InterPro" id="IPR003591">
    <property type="entry name" value="Leu-rich_rpt_typical-subtyp"/>
</dbReference>
<dbReference type="EMBL" id="VTPC01091223">
    <property type="protein sequence ID" value="KAF2879133.1"/>
    <property type="molecule type" value="Genomic_DNA"/>
</dbReference>
<protein>
    <submittedName>
        <fullName evidence="4">Uncharacterized protein</fullName>
    </submittedName>
</protein>
<dbReference type="SMART" id="SM00364">
    <property type="entry name" value="LRR_BAC"/>
    <property type="match status" value="4"/>
</dbReference>
<dbReference type="AlphaFoldDB" id="A0A8K0FYC6"/>
<feature type="chain" id="PRO_5035479008" evidence="3">
    <location>
        <begin position="25"/>
        <end position="386"/>
    </location>
</feature>
<dbReference type="OrthoDB" id="676979at2759"/>
<dbReference type="InterPro" id="IPR032675">
    <property type="entry name" value="LRR_dom_sf"/>
</dbReference>
<gene>
    <name evidence="4" type="ORF">ILUMI_27040</name>
</gene>
<sequence length="386" mass="44580">MNVFSVIIVSFLLILNILLGSGAGWSCRASNDRKNYTCVGWNFYGFKYHITTTILQHLVRMIILDCKETNLPEDTIEYTFIKYLTISSCDVETIHENAFRNLNNLEELDLGNNSISILPDRVFKRSGELKKLNLSNNNIEELSRNTFEGLSNLKLLYLSKNTISRFHIKTLDPTNSLEEIYLDNNQITAIPSRVFSPLTDLRAADFSYNNIRSVDNLFSTTFRLTFLNLSHNALVELPEKDFQFTNLKILDLSFNKLTVLYEQSFKLYTLRELYLQNNEITMFEVKGTDFNQIPLSVLDLRHNKLVFLDENFVKIAEDLVTFKMEGNPWDCNCFERIILLRGDLPVDFSLPYISGKKPICVAAISNSGNPCNIDKSKLSYYYKVYE</sequence>
<dbReference type="PROSITE" id="PS51450">
    <property type="entry name" value="LRR"/>
    <property type="match status" value="5"/>
</dbReference>
<feature type="signal peptide" evidence="3">
    <location>
        <begin position="1"/>
        <end position="24"/>
    </location>
</feature>
<dbReference type="InterPro" id="IPR001611">
    <property type="entry name" value="Leu-rich_rpt"/>
</dbReference>
<dbReference type="PANTHER" id="PTHR45712:SF22">
    <property type="entry name" value="INSULIN-LIKE GROWTH FACTOR-BINDING PROTEIN COMPLEX ACID LABILE SUBUNIT"/>
    <property type="match status" value="1"/>
</dbReference>
<dbReference type="Pfam" id="PF00560">
    <property type="entry name" value="LRR_1"/>
    <property type="match status" value="1"/>
</dbReference>
<keyword evidence="2" id="KW-0677">Repeat</keyword>
<evidence type="ECO:0000256" key="3">
    <source>
        <dbReference type="SAM" id="SignalP"/>
    </source>
</evidence>
<keyword evidence="3" id="KW-0732">Signal</keyword>
<evidence type="ECO:0000256" key="2">
    <source>
        <dbReference type="ARBA" id="ARBA00022737"/>
    </source>
</evidence>
<dbReference type="SMART" id="SM00365">
    <property type="entry name" value="LRR_SD22"/>
    <property type="match status" value="5"/>
</dbReference>
<proteinExistence type="predicted"/>
<reference evidence="4" key="1">
    <citation type="submission" date="2019-08" db="EMBL/GenBank/DDBJ databases">
        <title>The genome of the North American firefly Photinus pyralis.</title>
        <authorList>
            <consortium name="Photinus pyralis genome working group"/>
            <person name="Fallon T.R."/>
            <person name="Sander Lower S.E."/>
            <person name="Weng J.-K."/>
        </authorList>
    </citation>
    <scope>NUCLEOTIDE SEQUENCE</scope>
    <source>
        <strain evidence="4">TRF0915ILg1</strain>
        <tissue evidence="4">Whole body</tissue>
    </source>
</reference>
<evidence type="ECO:0000256" key="1">
    <source>
        <dbReference type="ARBA" id="ARBA00022614"/>
    </source>
</evidence>
<evidence type="ECO:0000313" key="4">
    <source>
        <dbReference type="EMBL" id="KAF2879133.1"/>
    </source>
</evidence>